<keyword evidence="3" id="KW-0233">DNA recombination</keyword>
<feature type="domain" description="Tyr recombinase" evidence="4">
    <location>
        <begin position="210"/>
        <end position="425"/>
    </location>
</feature>
<dbReference type="GO" id="GO:0006310">
    <property type="term" value="P:DNA recombination"/>
    <property type="evidence" value="ECO:0007669"/>
    <property type="project" value="UniProtKB-KW"/>
</dbReference>
<dbReference type="Gene3D" id="1.10.443.10">
    <property type="entry name" value="Intergrase catalytic core"/>
    <property type="match status" value="1"/>
</dbReference>
<reference evidence="5 6" key="1">
    <citation type="submission" date="2015-09" db="EMBL/GenBank/DDBJ databases">
        <authorList>
            <consortium name="Pathogen Informatics"/>
        </authorList>
    </citation>
    <scope>NUCLEOTIDE SEQUENCE [LARGE SCALE GENOMIC DNA]</scope>
    <source>
        <strain evidence="5 6">2789STDY5834961</strain>
    </source>
</reference>
<dbReference type="Proteomes" id="UP000095597">
    <property type="component" value="Unassembled WGS sequence"/>
</dbReference>
<dbReference type="RefSeq" id="WP_055213477.1">
    <property type="nucleotide sequence ID" value="NZ_CYXO01000002.1"/>
</dbReference>
<dbReference type="InterPro" id="IPR010998">
    <property type="entry name" value="Integrase_recombinase_N"/>
</dbReference>
<dbReference type="PANTHER" id="PTHR30349">
    <property type="entry name" value="PHAGE INTEGRASE-RELATED"/>
    <property type="match status" value="1"/>
</dbReference>
<proteinExistence type="inferred from homology"/>
<dbReference type="OrthoDB" id="1899549at2"/>
<evidence type="ECO:0000313" key="6">
    <source>
        <dbReference type="Proteomes" id="UP000095597"/>
    </source>
</evidence>
<dbReference type="SUPFAM" id="SSF56349">
    <property type="entry name" value="DNA breaking-rejoining enzymes"/>
    <property type="match status" value="1"/>
</dbReference>
<organism evidence="5 6">
    <name type="scientific">Dorea longicatena</name>
    <dbReference type="NCBI Taxonomy" id="88431"/>
    <lineage>
        <taxon>Bacteria</taxon>
        <taxon>Bacillati</taxon>
        <taxon>Bacillota</taxon>
        <taxon>Clostridia</taxon>
        <taxon>Lachnospirales</taxon>
        <taxon>Lachnospiraceae</taxon>
        <taxon>Dorea</taxon>
    </lineage>
</organism>
<dbReference type="Pfam" id="PF00589">
    <property type="entry name" value="Phage_integrase"/>
    <property type="match status" value="1"/>
</dbReference>
<gene>
    <name evidence="5" type="ORF">ERS852573_00431</name>
</gene>
<dbReference type="PROSITE" id="PS51898">
    <property type="entry name" value="TYR_RECOMBINASE"/>
    <property type="match status" value="1"/>
</dbReference>
<dbReference type="InterPro" id="IPR002104">
    <property type="entry name" value="Integrase_catalytic"/>
</dbReference>
<dbReference type="InterPro" id="IPR050090">
    <property type="entry name" value="Tyrosine_recombinase_XerCD"/>
</dbReference>
<protein>
    <submittedName>
        <fullName evidence="5">Site-specific tyrosine recombinase XerC</fullName>
    </submittedName>
</protein>
<evidence type="ECO:0000256" key="3">
    <source>
        <dbReference type="ARBA" id="ARBA00023172"/>
    </source>
</evidence>
<dbReference type="InterPro" id="IPR011010">
    <property type="entry name" value="DNA_brk_join_enz"/>
</dbReference>
<evidence type="ECO:0000256" key="2">
    <source>
        <dbReference type="ARBA" id="ARBA00023125"/>
    </source>
</evidence>
<dbReference type="AlphaFoldDB" id="A0A173RFR7"/>
<dbReference type="EMBL" id="CYXO01000002">
    <property type="protein sequence ID" value="CUM76566.1"/>
    <property type="molecule type" value="Genomic_DNA"/>
</dbReference>
<name>A0A173RFR7_9FIRM</name>
<dbReference type="GO" id="GO:0003677">
    <property type="term" value="F:DNA binding"/>
    <property type="evidence" value="ECO:0007669"/>
    <property type="project" value="UniProtKB-KW"/>
</dbReference>
<dbReference type="CDD" id="cd01189">
    <property type="entry name" value="INT_ICEBs1_C_like"/>
    <property type="match status" value="1"/>
</dbReference>
<evidence type="ECO:0000259" key="4">
    <source>
        <dbReference type="PROSITE" id="PS51898"/>
    </source>
</evidence>
<accession>A0A173RFR7</accession>
<dbReference type="InterPro" id="IPR013762">
    <property type="entry name" value="Integrase-like_cat_sf"/>
</dbReference>
<evidence type="ECO:0000256" key="1">
    <source>
        <dbReference type="ARBA" id="ARBA00008857"/>
    </source>
</evidence>
<dbReference type="PANTHER" id="PTHR30349:SF64">
    <property type="entry name" value="PROPHAGE INTEGRASE INTD-RELATED"/>
    <property type="match status" value="1"/>
</dbReference>
<evidence type="ECO:0000313" key="5">
    <source>
        <dbReference type="EMBL" id="CUM76566.1"/>
    </source>
</evidence>
<sequence length="435" mass="50565">MRLKNNFKELDEILKTTGQGGNIDLSDVQKHIEMLRRKTILEQHKYTVFFAKDGYWKTYVPDPDSKKGRRLIKRRDRDELDDAIVKEYRAIENYVAPTMRNVYPLWIEHYTKKSRSQNTVKRAVATWNKYYAHDKIIGKRMDKITPTAIESWLHTRIKEEGMNAKQFYNMSLPFRQIFAFAAKSKIIDNNVFDEVDVNSKLFAKRQKPKSETQVFTETEEFFLMKLAWSEWQEDHLLGACLALILLFYTGMRIGEVVALKREDIEGMYVHINRAEVEVSDQVNPTRFVQVGHMVVDYAKTSAAHRDVYLSQGGREVIDVVSELAERRCSADILGANPDAGYLFMNGNKRCNVDAVTYRLKKYCKILGIPFRSTHKIRKTYVSKLIDGGINIDAIREQIGHEDEETTYRCYCFNRKTKAETNILFEKALSTVNTAS</sequence>
<dbReference type="GO" id="GO:0015074">
    <property type="term" value="P:DNA integration"/>
    <property type="evidence" value="ECO:0007669"/>
    <property type="project" value="InterPro"/>
</dbReference>
<keyword evidence="2" id="KW-0238">DNA-binding</keyword>
<dbReference type="Gene3D" id="1.10.150.130">
    <property type="match status" value="1"/>
</dbReference>
<comment type="similarity">
    <text evidence="1">Belongs to the 'phage' integrase family.</text>
</comment>